<evidence type="ECO:0000259" key="5">
    <source>
        <dbReference type="SMART" id="SM00829"/>
    </source>
</evidence>
<sequence>MRAAIMPEPGKIEMIDVTLPEMQEDEVLIDVKAVGICTFEQGYYYGKSQGFPFAGGHEICGVVEKAGSKVAQKLKPGDKVIVLSLTRCGECYYCRKGYDNQCENAKDVQKIPGVDGPGGFADKFIAKGYEVFKIDESVPFERGILAEPLACVTHSMNMSGIGSGDYALICGAGAMGVIHILLAKLRGAKVIVSEPSEERRKKALEFGADHVVNPLEQDLQKTVEEITDGRGVEKAFFTAGGKAAIEGAIQALAIRGTLVIYGGTGPNDSFTVNPKWFHYKEITITGVTKHTKETIRVAAELLSLKELPLDRLITSRFPFEKIEDALIEARQVSSYRPVVLMD</sequence>
<dbReference type="Gene3D" id="3.90.180.10">
    <property type="entry name" value="Medium-chain alcohol dehydrogenases, catalytic domain"/>
    <property type="match status" value="1"/>
</dbReference>
<dbReference type="InterPro" id="IPR036291">
    <property type="entry name" value="NAD(P)-bd_dom_sf"/>
</dbReference>
<keyword evidence="3 6" id="KW-0560">Oxidoreductase</keyword>
<dbReference type="SMART" id="SM00829">
    <property type="entry name" value="PKS_ER"/>
    <property type="match status" value="1"/>
</dbReference>
<reference evidence="6" key="1">
    <citation type="submission" date="2023-10" db="EMBL/GenBank/DDBJ databases">
        <title>Genome sequence of Blautia coccoides DSM 935.</title>
        <authorList>
            <person name="Boeer T."/>
            <person name="Bengelsdorf F.R."/>
            <person name="Daniel R."/>
            <person name="Poehlein A."/>
        </authorList>
    </citation>
    <scope>NUCLEOTIDE SEQUENCE [LARGE SCALE GENOMIC DNA]</scope>
    <source>
        <strain evidence="6">DSM 935</strain>
    </source>
</reference>
<comment type="similarity">
    <text evidence="4">Belongs to the zinc-containing alcohol dehydrogenase family.</text>
</comment>
<feature type="domain" description="Enoyl reductase (ER)" evidence="5">
    <location>
        <begin position="10"/>
        <end position="340"/>
    </location>
</feature>
<name>A0ABZ0UE19_9FIRM</name>
<keyword evidence="2 4" id="KW-0862">Zinc</keyword>
<keyword evidence="1 4" id="KW-0479">Metal-binding</keyword>
<dbReference type="Pfam" id="PF00107">
    <property type="entry name" value="ADH_zinc_N"/>
    <property type="match status" value="1"/>
</dbReference>
<dbReference type="Pfam" id="PF08240">
    <property type="entry name" value="ADH_N"/>
    <property type="match status" value="1"/>
</dbReference>
<evidence type="ECO:0000256" key="4">
    <source>
        <dbReference type="RuleBase" id="RU361277"/>
    </source>
</evidence>
<dbReference type="Gene3D" id="3.40.50.720">
    <property type="entry name" value="NAD(P)-binding Rossmann-like Domain"/>
    <property type="match status" value="1"/>
</dbReference>
<evidence type="ECO:0000313" key="7">
    <source>
        <dbReference type="Proteomes" id="UP001325248"/>
    </source>
</evidence>
<dbReference type="SUPFAM" id="SSF50129">
    <property type="entry name" value="GroES-like"/>
    <property type="match status" value="1"/>
</dbReference>
<protein>
    <submittedName>
        <fullName evidence="6">Sorbitol dehydrogenase</fullName>
        <ecNumber evidence="6">1.1.1.-</ecNumber>
    </submittedName>
</protein>
<dbReference type="Proteomes" id="UP001325248">
    <property type="component" value="Chromosome"/>
</dbReference>
<dbReference type="EC" id="1.1.1.-" evidence="6"/>
<evidence type="ECO:0000313" key="6">
    <source>
        <dbReference type="EMBL" id="WPX74898.1"/>
    </source>
</evidence>
<keyword evidence="7" id="KW-1185">Reference proteome</keyword>
<dbReference type="InterPro" id="IPR020843">
    <property type="entry name" value="ER"/>
</dbReference>
<evidence type="ECO:0000256" key="2">
    <source>
        <dbReference type="ARBA" id="ARBA00022833"/>
    </source>
</evidence>
<evidence type="ECO:0000256" key="3">
    <source>
        <dbReference type="ARBA" id="ARBA00023002"/>
    </source>
</evidence>
<dbReference type="GO" id="GO:0016491">
    <property type="term" value="F:oxidoreductase activity"/>
    <property type="evidence" value="ECO:0007669"/>
    <property type="project" value="UniProtKB-KW"/>
</dbReference>
<proteinExistence type="inferred from homology"/>
<dbReference type="InterPro" id="IPR013149">
    <property type="entry name" value="ADH-like_C"/>
</dbReference>
<organism evidence="6 7">
    <name type="scientific">Blautia producta</name>
    <dbReference type="NCBI Taxonomy" id="33035"/>
    <lineage>
        <taxon>Bacteria</taxon>
        <taxon>Bacillati</taxon>
        <taxon>Bacillota</taxon>
        <taxon>Clostridia</taxon>
        <taxon>Lachnospirales</taxon>
        <taxon>Lachnospiraceae</taxon>
        <taxon>Blautia</taxon>
    </lineage>
</organism>
<dbReference type="PANTHER" id="PTHR43401:SF2">
    <property type="entry name" value="L-THREONINE 3-DEHYDROGENASE"/>
    <property type="match status" value="1"/>
</dbReference>
<dbReference type="PROSITE" id="PS00059">
    <property type="entry name" value="ADH_ZINC"/>
    <property type="match status" value="1"/>
</dbReference>
<dbReference type="InterPro" id="IPR002328">
    <property type="entry name" value="ADH_Zn_CS"/>
</dbReference>
<dbReference type="InterPro" id="IPR050129">
    <property type="entry name" value="Zn_alcohol_dh"/>
</dbReference>
<dbReference type="EMBL" id="CP136422">
    <property type="protein sequence ID" value="WPX74898.1"/>
    <property type="molecule type" value="Genomic_DNA"/>
</dbReference>
<dbReference type="PANTHER" id="PTHR43401">
    <property type="entry name" value="L-THREONINE 3-DEHYDROGENASE"/>
    <property type="match status" value="1"/>
</dbReference>
<dbReference type="SUPFAM" id="SSF51735">
    <property type="entry name" value="NAD(P)-binding Rossmann-fold domains"/>
    <property type="match status" value="1"/>
</dbReference>
<dbReference type="InterPro" id="IPR011032">
    <property type="entry name" value="GroES-like_sf"/>
</dbReference>
<comment type="cofactor">
    <cofactor evidence="4">
        <name>Zn(2+)</name>
        <dbReference type="ChEBI" id="CHEBI:29105"/>
    </cofactor>
</comment>
<gene>
    <name evidence="6" type="primary">gutB_2</name>
    <name evidence="6" type="ORF">BLCOC_32550</name>
</gene>
<evidence type="ECO:0000256" key="1">
    <source>
        <dbReference type="ARBA" id="ARBA00022723"/>
    </source>
</evidence>
<dbReference type="InterPro" id="IPR013154">
    <property type="entry name" value="ADH-like_N"/>
</dbReference>
<accession>A0ABZ0UE19</accession>